<dbReference type="SUPFAM" id="SSF51004">
    <property type="entry name" value="C-terminal (heme d1) domain of cytochrome cd1-nitrite reductase"/>
    <property type="match status" value="1"/>
</dbReference>
<dbReference type="Proteomes" id="UP000587415">
    <property type="component" value="Unassembled WGS sequence"/>
</dbReference>
<evidence type="ECO:0000256" key="1">
    <source>
        <dbReference type="SAM" id="SignalP"/>
    </source>
</evidence>
<protein>
    <recommendedName>
        <fullName evidence="4">Secreted protein</fullName>
    </recommendedName>
</protein>
<reference evidence="2 3" key="1">
    <citation type="submission" date="2020-03" db="EMBL/GenBank/DDBJ databases">
        <title>Genomic Encyclopedia of Type Strains, Phase IV (KMG-IV): sequencing the most valuable type-strain genomes for metagenomic binning, comparative biology and taxonomic classification.</title>
        <authorList>
            <person name="Goeker M."/>
        </authorList>
    </citation>
    <scope>NUCLEOTIDE SEQUENCE [LARGE SCALE GENOMIC DNA]</scope>
    <source>
        <strain evidence="2 3">DSM 4736</strain>
    </source>
</reference>
<proteinExistence type="predicted"/>
<keyword evidence="3" id="KW-1185">Reference proteome</keyword>
<sequence length="618" mass="65257">MNIRSLLLSSAAAATVLFGAVAAQAQSPAVGPDARSALSAGLRDAGQAASGLTLEYSVAPAPGFFDPDSLWGPPTAEEAAAMRARAAAVEAGTAQPLPAPKYSPLALANSDMAMSGGRLFVGNFNGFNAYDVTQGEPELVLSVVCPGGQGDLSIHGNLLFMSVEQNRGRLDCSARGAEGDVNAERFRGIRIFDISDLSAPRQIAAVQTCRGSHTHTQVPSPTDPNVLYIYNSGTSSVRKSGELSICSDGEPGQNAETALYSIDVIKVPLNAPEQAAIVSRPRIFADRETGEIAGLWKGGRYGVAGQESGPTNQCHDITVYPEMGLAAGACSGNGILLDISDPEHPSRVSELFDPDMAYWHSATFNAAGDKILFTDEWGGGVGARCRAQDPATWGADLIATIEDGRLVGKNFFKLPSVQTAAENCVAHNGSLIPVPGRDLMVQAWYQGGISIVDFTDPAKPFEVAYFDRGPVDANRMYVAGHWSAYWFNGRIYASEIARGLDVLRLQPGDNLSAAEIAAAERIMAETINPQTQTRPVWEDSPDVAQAYLDQLARSNGIEAGLAGRVRTAVEQWRGGRVDKAGAGELSRALAVIPENAAKADGARLKALSELFGRLGQRG</sequence>
<evidence type="ECO:0000313" key="2">
    <source>
        <dbReference type="EMBL" id="NJC42550.1"/>
    </source>
</evidence>
<keyword evidence="1" id="KW-0732">Signal</keyword>
<organism evidence="2 3">
    <name type="scientific">Brevundimonas alba</name>
    <dbReference type="NCBI Taxonomy" id="74314"/>
    <lineage>
        <taxon>Bacteria</taxon>
        <taxon>Pseudomonadati</taxon>
        <taxon>Pseudomonadota</taxon>
        <taxon>Alphaproteobacteria</taxon>
        <taxon>Caulobacterales</taxon>
        <taxon>Caulobacteraceae</taxon>
        <taxon>Brevundimonas</taxon>
    </lineage>
</organism>
<dbReference type="InterPro" id="IPR011048">
    <property type="entry name" value="Haem_d1_sf"/>
</dbReference>
<evidence type="ECO:0000313" key="3">
    <source>
        <dbReference type="Proteomes" id="UP000587415"/>
    </source>
</evidence>
<feature type="signal peptide" evidence="1">
    <location>
        <begin position="1"/>
        <end position="25"/>
    </location>
</feature>
<name>A0A7X5YPX6_9CAUL</name>
<accession>A0A7X5YPX6</accession>
<dbReference type="AlphaFoldDB" id="A0A7X5YPX6"/>
<dbReference type="RefSeq" id="WP_168048840.1">
    <property type="nucleotide sequence ID" value="NZ_JAATJM010000002.1"/>
</dbReference>
<dbReference type="EMBL" id="JAATJM010000002">
    <property type="protein sequence ID" value="NJC42550.1"/>
    <property type="molecule type" value="Genomic_DNA"/>
</dbReference>
<comment type="caution">
    <text evidence="2">The sequence shown here is derived from an EMBL/GenBank/DDBJ whole genome shotgun (WGS) entry which is preliminary data.</text>
</comment>
<evidence type="ECO:0008006" key="4">
    <source>
        <dbReference type="Google" id="ProtNLM"/>
    </source>
</evidence>
<feature type="chain" id="PRO_5031174187" description="Secreted protein" evidence="1">
    <location>
        <begin position="26"/>
        <end position="618"/>
    </location>
</feature>
<gene>
    <name evidence="2" type="ORF">GGQ87_002845</name>
</gene>